<keyword evidence="1" id="KW-1133">Transmembrane helix</keyword>
<protein>
    <submittedName>
        <fullName evidence="3">Transporter</fullName>
    </submittedName>
</protein>
<comment type="caution">
    <text evidence="3">The sequence shown here is derived from an EMBL/GenBank/DDBJ whole genome shotgun (WGS) entry which is preliminary data.</text>
</comment>
<evidence type="ECO:0000313" key="4">
    <source>
        <dbReference type="Proteomes" id="UP000645257"/>
    </source>
</evidence>
<dbReference type="AlphaFoldDB" id="A0A918P2F5"/>
<dbReference type="InterPro" id="IPR012429">
    <property type="entry name" value="HGSNAT_cat"/>
</dbReference>
<feature type="transmembrane region" description="Helical" evidence="1">
    <location>
        <begin position="176"/>
        <end position="194"/>
    </location>
</feature>
<dbReference type="Proteomes" id="UP000645257">
    <property type="component" value="Unassembled WGS sequence"/>
</dbReference>
<dbReference type="Pfam" id="PF07786">
    <property type="entry name" value="HGSNAT_cat"/>
    <property type="match status" value="1"/>
</dbReference>
<feature type="transmembrane region" description="Helical" evidence="1">
    <location>
        <begin position="80"/>
        <end position="97"/>
    </location>
</feature>
<name>A0A918P2F5_9NEIS</name>
<feature type="transmembrane region" description="Helical" evidence="1">
    <location>
        <begin position="203"/>
        <end position="222"/>
    </location>
</feature>
<evidence type="ECO:0000259" key="2">
    <source>
        <dbReference type="Pfam" id="PF07786"/>
    </source>
</evidence>
<feature type="transmembrane region" description="Helical" evidence="1">
    <location>
        <begin position="282"/>
        <end position="304"/>
    </location>
</feature>
<evidence type="ECO:0000313" key="3">
    <source>
        <dbReference type="EMBL" id="GGY14349.1"/>
    </source>
</evidence>
<feature type="transmembrane region" description="Helical" evidence="1">
    <location>
        <begin position="242"/>
        <end position="262"/>
    </location>
</feature>
<dbReference type="InterPro" id="IPR052529">
    <property type="entry name" value="Bact_Transport_Assoc"/>
</dbReference>
<keyword evidence="1" id="KW-0812">Transmembrane</keyword>
<organism evidence="3 4">
    <name type="scientific">Paludibacterium paludis</name>
    <dbReference type="NCBI Taxonomy" id="1225769"/>
    <lineage>
        <taxon>Bacteria</taxon>
        <taxon>Pseudomonadati</taxon>
        <taxon>Pseudomonadota</taxon>
        <taxon>Betaproteobacteria</taxon>
        <taxon>Neisseriales</taxon>
        <taxon>Chromobacteriaceae</taxon>
        <taxon>Paludibacterium</taxon>
    </lineage>
</organism>
<feature type="transmembrane region" description="Helical" evidence="1">
    <location>
        <begin position="103"/>
        <end position="119"/>
    </location>
</feature>
<proteinExistence type="predicted"/>
<feature type="transmembrane region" description="Helical" evidence="1">
    <location>
        <begin position="12"/>
        <end position="31"/>
    </location>
</feature>
<keyword evidence="1" id="KW-0472">Membrane</keyword>
<feature type="domain" description="Heparan-alpha-glucosaminide N-acetyltransferase catalytic" evidence="2">
    <location>
        <begin position="7"/>
        <end position="200"/>
    </location>
</feature>
<feature type="transmembrane region" description="Helical" evidence="1">
    <location>
        <begin position="124"/>
        <end position="142"/>
    </location>
</feature>
<reference evidence="3" key="1">
    <citation type="journal article" date="2014" name="Int. J. Syst. Evol. Microbiol.">
        <title>Complete genome sequence of Corynebacterium casei LMG S-19264T (=DSM 44701T), isolated from a smear-ripened cheese.</title>
        <authorList>
            <consortium name="US DOE Joint Genome Institute (JGI-PGF)"/>
            <person name="Walter F."/>
            <person name="Albersmeier A."/>
            <person name="Kalinowski J."/>
            <person name="Ruckert C."/>
        </authorList>
    </citation>
    <scope>NUCLEOTIDE SEQUENCE</scope>
    <source>
        <strain evidence="3">KCTC 32182</strain>
    </source>
</reference>
<reference evidence="3" key="2">
    <citation type="submission" date="2020-09" db="EMBL/GenBank/DDBJ databases">
        <authorList>
            <person name="Sun Q."/>
            <person name="Kim S."/>
        </authorList>
    </citation>
    <scope>NUCLEOTIDE SEQUENCE</scope>
    <source>
        <strain evidence="3">KCTC 32182</strain>
    </source>
</reference>
<feature type="transmembrane region" description="Helical" evidence="1">
    <location>
        <begin position="310"/>
        <end position="333"/>
    </location>
</feature>
<dbReference type="EMBL" id="BMYX01000008">
    <property type="protein sequence ID" value="GGY14349.1"/>
    <property type="molecule type" value="Genomic_DNA"/>
</dbReference>
<dbReference type="PANTHER" id="PTHR30590">
    <property type="entry name" value="INNER MEMBRANE PROTEIN"/>
    <property type="match status" value="1"/>
</dbReference>
<dbReference type="RefSeq" id="WP_189533298.1">
    <property type="nucleotide sequence ID" value="NZ_BMYX01000008.1"/>
</dbReference>
<dbReference type="PANTHER" id="PTHR30590:SF3">
    <property type="entry name" value="HYPOTHETICAL MEMBRANE SPANNING PROTEIN"/>
    <property type="match status" value="1"/>
</dbReference>
<feature type="transmembrane region" description="Helical" evidence="1">
    <location>
        <begin position="51"/>
        <end position="68"/>
    </location>
</feature>
<keyword evidence="4" id="KW-1185">Reference proteome</keyword>
<gene>
    <name evidence="3" type="ORF">GCM10011289_17030</name>
</gene>
<accession>A0A918P2F5</accession>
<evidence type="ECO:0000256" key="1">
    <source>
        <dbReference type="SAM" id="Phobius"/>
    </source>
</evidence>
<sequence>MNTANERLHGLDLARCLALIGMVLVNFRLAMGADDGPLRGLNLLFGSLEGRAASIFIVLAGVGLVLGTRGLEPADAYTRMMRRAAFLAAVGLANALIFPPDIIHYYAVYFLIGTGCLFLPSSALVALTALLPLLFVGLHAMFDYEQGWVKSTYDYPDFWTPQGFVRNLLFNGWHPVVPWLAFLLWGIVLGRLPLGSARVQKRMIGWGMAIALLAWGASKLGSHYFPAHADMLGVTAMPPLPLYLLLGCGVATSVIGLSLMVANRGSVMRLGRFLVPAGRMTLTLYLAHVLIGMGTLENIGWLYGKTLPQVLVAAGVYCAAAIGFANIWSRYFSRGPVESVMRRLCG</sequence>